<dbReference type="InterPro" id="IPR038740">
    <property type="entry name" value="BioF2-like_GNAT_dom"/>
</dbReference>
<evidence type="ECO:0000256" key="4">
    <source>
        <dbReference type="ARBA" id="ARBA00022984"/>
    </source>
</evidence>
<dbReference type="PROSITE" id="PS51191">
    <property type="entry name" value="FEMABX"/>
    <property type="match status" value="1"/>
</dbReference>
<comment type="similarity">
    <text evidence="1">Belongs to the FemABX family.</text>
</comment>
<evidence type="ECO:0000313" key="8">
    <source>
        <dbReference type="EMBL" id="CAA9452590.1"/>
    </source>
</evidence>
<feature type="domain" description="BioF2-like acetyltransferase" evidence="7">
    <location>
        <begin position="168"/>
        <end position="301"/>
    </location>
</feature>
<proteinExistence type="inferred from homology"/>
<organism evidence="8">
    <name type="scientific">uncultured Rubrobacteraceae bacterium</name>
    <dbReference type="NCBI Taxonomy" id="349277"/>
    <lineage>
        <taxon>Bacteria</taxon>
        <taxon>Bacillati</taxon>
        <taxon>Actinomycetota</taxon>
        <taxon>Rubrobacteria</taxon>
        <taxon>Rubrobacterales</taxon>
        <taxon>Rubrobacteraceae</taxon>
        <taxon>environmental samples</taxon>
    </lineage>
</organism>
<keyword evidence="3" id="KW-0133">Cell shape</keyword>
<dbReference type="InterPro" id="IPR016181">
    <property type="entry name" value="Acyl_CoA_acyltransferase"/>
</dbReference>
<protein>
    <submittedName>
        <fullName evidence="8">tRNA-dependent lipid II--amino acid ligase</fullName>
    </submittedName>
</protein>
<dbReference type="GO" id="GO:0009252">
    <property type="term" value="P:peptidoglycan biosynthetic process"/>
    <property type="evidence" value="ECO:0007669"/>
    <property type="project" value="UniProtKB-KW"/>
</dbReference>
<dbReference type="InterPro" id="IPR003447">
    <property type="entry name" value="FEMABX"/>
</dbReference>
<gene>
    <name evidence="8" type="ORF">AVDCRST_MAG58-2228</name>
</gene>
<accession>A0A6J4QRA8</accession>
<dbReference type="GO" id="GO:0016874">
    <property type="term" value="F:ligase activity"/>
    <property type="evidence" value="ECO:0007669"/>
    <property type="project" value="UniProtKB-KW"/>
</dbReference>
<dbReference type="PANTHER" id="PTHR36174:SF1">
    <property type="entry name" value="LIPID II:GLYCINE GLYCYLTRANSFERASE"/>
    <property type="match status" value="1"/>
</dbReference>
<dbReference type="Pfam" id="PF13480">
    <property type="entry name" value="Acetyltransf_6"/>
    <property type="match status" value="1"/>
</dbReference>
<keyword evidence="5" id="KW-0012">Acyltransferase</keyword>
<dbReference type="GO" id="GO:0071555">
    <property type="term" value="P:cell wall organization"/>
    <property type="evidence" value="ECO:0007669"/>
    <property type="project" value="UniProtKB-KW"/>
</dbReference>
<evidence type="ECO:0000256" key="2">
    <source>
        <dbReference type="ARBA" id="ARBA00022679"/>
    </source>
</evidence>
<dbReference type="EMBL" id="CADCVF010000024">
    <property type="protein sequence ID" value="CAA9452590.1"/>
    <property type="molecule type" value="Genomic_DNA"/>
</dbReference>
<reference evidence="8" key="1">
    <citation type="submission" date="2020-02" db="EMBL/GenBank/DDBJ databases">
        <authorList>
            <person name="Meier V. D."/>
        </authorList>
    </citation>
    <scope>NUCLEOTIDE SEQUENCE</scope>
    <source>
        <strain evidence="8">AVDCRST_MAG58</strain>
    </source>
</reference>
<evidence type="ECO:0000256" key="6">
    <source>
        <dbReference type="ARBA" id="ARBA00023316"/>
    </source>
</evidence>
<dbReference type="GO" id="GO:0016755">
    <property type="term" value="F:aminoacyltransferase activity"/>
    <property type="evidence" value="ECO:0007669"/>
    <property type="project" value="InterPro"/>
</dbReference>
<evidence type="ECO:0000259" key="7">
    <source>
        <dbReference type="Pfam" id="PF13480"/>
    </source>
</evidence>
<evidence type="ECO:0000256" key="1">
    <source>
        <dbReference type="ARBA" id="ARBA00009943"/>
    </source>
</evidence>
<name>A0A6J4QRA8_9ACTN</name>
<keyword evidence="8" id="KW-0436">Ligase</keyword>
<dbReference type="InterPro" id="IPR050644">
    <property type="entry name" value="PG_Glycine_Bridge_Synth"/>
</dbReference>
<sequence length="367" mass="42021">MSRPPASTTMPYTVREVSDVAPSGWDGWLRNSPGGGHVLQSYAWGEFKRRYGWGPLRLVLERGGEVAGAGQFLAYNTMPVPGFLMYCSKGPWLPWEDEEAVRAFFSGVADVAGEAGAHTLKIEPEVPGRSVDVKALLEEIGFHEARYALNFDTTVTVDLSPPEEELLAKMRKSTRYGVRKAAREGVEVVEPETFEGAWETFYGWMEGTAERKSGFTIRRPRKYLQDMMRAMRDAGQGHLFLAVHEETPLAGVFVFTFGEKYWFMHGASSTEKRSYNPNHLLQWEVMRWARQRGIRYYDMVGIPKSEDRNEDDPYYGVYRFKIGFGGEVTDFLGCLDLPIKNARAEAWYRFEPAYYRLYYKLKGNVFY</sequence>
<dbReference type="Gene3D" id="3.40.630.30">
    <property type="match status" value="2"/>
</dbReference>
<keyword evidence="6" id="KW-0961">Cell wall biogenesis/degradation</keyword>
<evidence type="ECO:0000256" key="3">
    <source>
        <dbReference type="ARBA" id="ARBA00022960"/>
    </source>
</evidence>
<dbReference type="SUPFAM" id="SSF55729">
    <property type="entry name" value="Acyl-CoA N-acyltransferases (Nat)"/>
    <property type="match status" value="2"/>
</dbReference>
<dbReference type="AlphaFoldDB" id="A0A6J4QRA8"/>
<evidence type="ECO:0000256" key="5">
    <source>
        <dbReference type="ARBA" id="ARBA00023315"/>
    </source>
</evidence>
<keyword evidence="2" id="KW-0808">Transferase</keyword>
<dbReference type="GO" id="GO:0008360">
    <property type="term" value="P:regulation of cell shape"/>
    <property type="evidence" value="ECO:0007669"/>
    <property type="project" value="UniProtKB-KW"/>
</dbReference>
<keyword evidence="4" id="KW-0573">Peptidoglycan synthesis</keyword>
<dbReference type="PANTHER" id="PTHR36174">
    <property type="entry name" value="LIPID II:GLYCINE GLYCYLTRANSFERASE"/>
    <property type="match status" value="1"/>
</dbReference>